<dbReference type="OrthoDB" id="9811531at2"/>
<dbReference type="Gene3D" id="3.10.530.10">
    <property type="entry name" value="CPE0013-like"/>
    <property type="match status" value="1"/>
</dbReference>
<reference evidence="1" key="1">
    <citation type="submission" date="2020-08" db="EMBL/GenBank/DDBJ databases">
        <title>Genome public.</title>
        <authorList>
            <person name="Liu C."/>
            <person name="Sun Q."/>
        </authorList>
    </citation>
    <scope>NUCLEOTIDE SEQUENCE</scope>
    <source>
        <strain evidence="1">NSJ-15</strain>
    </source>
</reference>
<evidence type="ECO:0000313" key="1">
    <source>
        <dbReference type="EMBL" id="MBC8611732.1"/>
    </source>
</evidence>
<dbReference type="PANTHER" id="PTHR39450:SF1">
    <property type="entry name" value="DUF1667 DOMAIN-CONTAINING PROTEIN"/>
    <property type="match status" value="1"/>
</dbReference>
<dbReference type="RefSeq" id="WP_093989668.1">
    <property type="nucleotide sequence ID" value="NZ_FYDD01000004.1"/>
</dbReference>
<dbReference type="InterPro" id="IPR036593">
    <property type="entry name" value="CPE0013-like_sf"/>
</dbReference>
<dbReference type="PANTHER" id="PTHR39450">
    <property type="entry name" value="MOLYBDOPTERIN OXIDOREDUCTASE, 4FE-4S CLUSTER-BINDING SUBUNIT"/>
    <property type="match status" value="1"/>
</dbReference>
<dbReference type="AlphaFoldDB" id="A0A8J6PGR8"/>
<dbReference type="Pfam" id="PF07892">
    <property type="entry name" value="DUF1667"/>
    <property type="match status" value="1"/>
</dbReference>
<dbReference type="InterPro" id="IPR012460">
    <property type="entry name" value="DUF1667"/>
</dbReference>
<evidence type="ECO:0000313" key="2">
    <source>
        <dbReference type="Proteomes" id="UP000632659"/>
    </source>
</evidence>
<keyword evidence="2" id="KW-1185">Reference proteome</keyword>
<dbReference type="Proteomes" id="UP000632659">
    <property type="component" value="Unassembled WGS sequence"/>
</dbReference>
<protein>
    <submittedName>
        <fullName evidence="1">DUF1667 domain-containing protein</fullName>
    </submittedName>
</protein>
<name>A0A8J6PGR8_9FIRM</name>
<accession>A0A8J6PGR8</accession>
<organism evidence="1 2">
    <name type="scientific">Massiliimalia timonensis</name>
    <dbReference type="NCBI Taxonomy" id="1987501"/>
    <lineage>
        <taxon>Bacteria</taxon>
        <taxon>Bacillati</taxon>
        <taxon>Bacillota</taxon>
        <taxon>Clostridia</taxon>
        <taxon>Eubacteriales</taxon>
        <taxon>Oscillospiraceae</taxon>
        <taxon>Massiliimalia</taxon>
    </lineage>
</organism>
<sequence length="116" mass="12689">MKKELICIVCPQGCRLTVEEKDGSYQVSGNTCKRGEAYGINEMTAPRRVITTTVKLEGGRCPRLPVKTRTDVPKELIFDCMAKINQVTVKAPVKMGDVVLADVMGTGVDVIATRDM</sequence>
<gene>
    <name evidence="1" type="ORF">H8702_11590</name>
</gene>
<proteinExistence type="predicted"/>
<dbReference type="SUPFAM" id="SSF160148">
    <property type="entry name" value="CPE0013-like"/>
    <property type="match status" value="1"/>
</dbReference>
<comment type="caution">
    <text evidence="1">The sequence shown here is derived from an EMBL/GenBank/DDBJ whole genome shotgun (WGS) entry which is preliminary data.</text>
</comment>
<dbReference type="EMBL" id="JACRTL010000007">
    <property type="protein sequence ID" value="MBC8611732.1"/>
    <property type="molecule type" value="Genomic_DNA"/>
</dbReference>